<name>U2L3K6_9BACT</name>
<dbReference type="Pfam" id="PF03099">
    <property type="entry name" value="BPL_LplA_LipB"/>
    <property type="match status" value="1"/>
</dbReference>
<sequence length="243" mass="27984">MRIKTLRFKEIDSTNRFLCNYQANESEEMTVAVADFQTAGRGMGTNTWESEAGQNLLFSILVHPRTLPITRQFQLSMAQAIALKEVLDEYTDGITVKWPNDIYWQNRKISGTRIDTSISSQGIKNFVLGTGLNVNQREFHSDAPNPVSLFQILGYKIDPDLLLNKIITRFEKYYHLVIQGYYSQISTQYHAALYRTKGLYKYSDKTGDFQATILRVEDNGHLILRDSTGKLRQYAFKELTFII</sequence>
<organism evidence="3 4">
    <name type="scientific">Hoylesella pleuritidis F0068</name>
    <dbReference type="NCBI Taxonomy" id="1081904"/>
    <lineage>
        <taxon>Bacteria</taxon>
        <taxon>Pseudomonadati</taxon>
        <taxon>Bacteroidota</taxon>
        <taxon>Bacteroidia</taxon>
        <taxon>Bacteroidales</taxon>
        <taxon>Prevotellaceae</taxon>
        <taxon>Hoylesella</taxon>
    </lineage>
</organism>
<evidence type="ECO:0000259" key="2">
    <source>
        <dbReference type="PROSITE" id="PS51733"/>
    </source>
</evidence>
<dbReference type="InterPro" id="IPR004408">
    <property type="entry name" value="Biotin_CoA_COase_ligase"/>
</dbReference>
<dbReference type="CDD" id="cd16442">
    <property type="entry name" value="BPL"/>
    <property type="match status" value="1"/>
</dbReference>
<feature type="domain" description="BPL/LPL catalytic" evidence="2">
    <location>
        <begin position="1"/>
        <end position="178"/>
    </location>
</feature>
<dbReference type="PATRIC" id="fig|1081904.3.peg.1980"/>
<gene>
    <name evidence="3" type="ORF">HMPREF1218_1202</name>
</gene>
<dbReference type="Proteomes" id="UP000016600">
    <property type="component" value="Unassembled WGS sequence"/>
</dbReference>
<evidence type="ECO:0000313" key="3">
    <source>
        <dbReference type="EMBL" id="ERJ99097.1"/>
    </source>
</evidence>
<dbReference type="RefSeq" id="WP_021584553.1">
    <property type="nucleotide sequence ID" value="NZ_AWET01000044.1"/>
</dbReference>
<comment type="caution">
    <text evidence="3">The sequence shown here is derived from an EMBL/GenBank/DDBJ whole genome shotgun (WGS) entry which is preliminary data.</text>
</comment>
<dbReference type="Gene3D" id="3.30.930.10">
    <property type="entry name" value="Bira Bifunctional Protein, Domain 2"/>
    <property type="match status" value="1"/>
</dbReference>
<dbReference type="SUPFAM" id="SSF55681">
    <property type="entry name" value="Class II aaRS and biotin synthetases"/>
    <property type="match status" value="1"/>
</dbReference>
<evidence type="ECO:0000256" key="1">
    <source>
        <dbReference type="ARBA" id="ARBA00022598"/>
    </source>
</evidence>
<dbReference type="PROSITE" id="PS51733">
    <property type="entry name" value="BPL_LPL_CATALYTIC"/>
    <property type="match status" value="1"/>
</dbReference>
<proteinExistence type="predicted"/>
<protein>
    <submittedName>
        <fullName evidence="3">Biotin-(Acetyl-CoA-carboxylase) ligase</fullName>
        <ecNumber evidence="3">6.3.4.15</ecNumber>
    </submittedName>
</protein>
<dbReference type="GO" id="GO:0005737">
    <property type="term" value="C:cytoplasm"/>
    <property type="evidence" value="ECO:0007669"/>
    <property type="project" value="TreeGrafter"/>
</dbReference>
<accession>U2L3K6</accession>
<dbReference type="EC" id="6.3.4.15" evidence="3"/>
<dbReference type="PANTHER" id="PTHR12835:SF5">
    <property type="entry name" value="BIOTIN--PROTEIN LIGASE"/>
    <property type="match status" value="1"/>
</dbReference>
<evidence type="ECO:0000313" key="4">
    <source>
        <dbReference type="Proteomes" id="UP000016600"/>
    </source>
</evidence>
<dbReference type="InterPro" id="IPR004143">
    <property type="entry name" value="BPL_LPL_catalytic"/>
</dbReference>
<keyword evidence="1 3" id="KW-0436">Ligase</keyword>
<dbReference type="AlphaFoldDB" id="U2L3K6"/>
<keyword evidence="4" id="KW-1185">Reference proteome</keyword>
<dbReference type="InterPro" id="IPR045864">
    <property type="entry name" value="aa-tRNA-synth_II/BPL/LPL"/>
</dbReference>
<dbReference type="EMBL" id="AWET01000044">
    <property type="protein sequence ID" value="ERJ99097.1"/>
    <property type="molecule type" value="Genomic_DNA"/>
</dbReference>
<dbReference type="PANTHER" id="PTHR12835">
    <property type="entry name" value="BIOTIN PROTEIN LIGASE"/>
    <property type="match status" value="1"/>
</dbReference>
<reference evidence="3 4" key="1">
    <citation type="submission" date="2013-08" db="EMBL/GenBank/DDBJ databases">
        <authorList>
            <person name="Durkin A.S."/>
            <person name="Haft D.R."/>
            <person name="McCorrison J."/>
            <person name="Torralba M."/>
            <person name="Gillis M."/>
            <person name="Haft D.H."/>
            <person name="Methe B."/>
            <person name="Sutton G."/>
            <person name="Nelson K.E."/>
        </authorList>
    </citation>
    <scope>NUCLEOTIDE SEQUENCE [LARGE SCALE GENOMIC DNA]</scope>
    <source>
        <strain evidence="3 4">F0068</strain>
    </source>
</reference>
<dbReference type="GO" id="GO:0004077">
    <property type="term" value="F:biotin--[biotin carboxyl-carrier protein] ligase activity"/>
    <property type="evidence" value="ECO:0007669"/>
    <property type="project" value="UniProtKB-EC"/>
</dbReference>
<dbReference type="NCBIfam" id="TIGR00121">
    <property type="entry name" value="birA_ligase"/>
    <property type="match status" value="1"/>
</dbReference>